<sequence>MDDDLFISRTALAARLGHAGAPWILDVRRPERFDASTHRVAGALRTLPADDAGRDVIVYCVHGHEVSQRAARELRAAGRRAWALEGGIDGGEPGVDDSAFIGRVRAEPLPVLRQRRDLGVSGEAPSRWITRERPRIDRIACPWLVRRFIDPLAEFHFAPTAEVLARAQALGAVAFDIPGAPITHVGERCSFDALIDAFGLQLPALDRLATIVRGADTDRLDLDPVSAGLLAVSLGLARLHEGDDHALLAAGLPVYDALYAWCAAEQRRDNETHTWRPA</sequence>
<gene>
    <name evidence="2" type="ORF">BN948_00486</name>
</gene>
<dbReference type="SUPFAM" id="SSF52821">
    <property type="entry name" value="Rhodanese/Cell cycle control phosphatase"/>
    <property type="match status" value="1"/>
</dbReference>
<reference evidence="3" key="2">
    <citation type="submission" date="2014-11" db="EMBL/GenBank/DDBJ databases">
        <title>Draft genome sequence of Hydrogenophaga intermedia S1.</title>
        <authorList>
            <person name="Gan H.M."/>
            <person name="Chew T.H."/>
            <person name="Stolz A."/>
        </authorList>
    </citation>
    <scope>NUCLEOTIDE SEQUENCE [LARGE SCALE GENOMIC DNA]</scope>
    <source>
        <strain evidence="3">S1</strain>
    </source>
</reference>
<evidence type="ECO:0000313" key="3">
    <source>
        <dbReference type="Proteomes" id="UP000028878"/>
    </source>
</evidence>
<dbReference type="AlphaFoldDB" id="A0A1L1PJ58"/>
<name>A0A1L1PJ58_HYDIT</name>
<dbReference type="Pfam" id="PF00581">
    <property type="entry name" value="Rhodanese"/>
    <property type="match status" value="1"/>
</dbReference>
<feature type="domain" description="Rhodanese" evidence="1">
    <location>
        <begin position="18"/>
        <end position="93"/>
    </location>
</feature>
<evidence type="ECO:0000259" key="1">
    <source>
        <dbReference type="PROSITE" id="PS50206"/>
    </source>
</evidence>
<dbReference type="InterPro" id="IPR001763">
    <property type="entry name" value="Rhodanese-like_dom"/>
</dbReference>
<dbReference type="EMBL" id="CCAE010000002">
    <property type="protein sequence ID" value="CDN86086.1"/>
    <property type="molecule type" value="Genomic_DNA"/>
</dbReference>
<evidence type="ECO:0000313" key="2">
    <source>
        <dbReference type="EMBL" id="CDN86086.1"/>
    </source>
</evidence>
<dbReference type="InterPro" id="IPR018634">
    <property type="entry name" value="ChrB_C"/>
</dbReference>
<dbReference type="RefSeq" id="WP_009516557.1">
    <property type="nucleotide sequence ID" value="NZ_CCAE010000002.1"/>
</dbReference>
<protein>
    <recommendedName>
        <fullName evidence="1">Rhodanese domain-containing protein</fullName>
    </recommendedName>
</protein>
<dbReference type="Gene3D" id="3.40.250.10">
    <property type="entry name" value="Rhodanese-like domain"/>
    <property type="match status" value="1"/>
</dbReference>
<accession>A0A1L1PJ58</accession>
<dbReference type="InterPro" id="IPR036873">
    <property type="entry name" value="Rhodanese-like_dom_sf"/>
</dbReference>
<dbReference type="Pfam" id="PF09828">
    <property type="entry name" value="ChrB_C"/>
    <property type="match status" value="1"/>
</dbReference>
<dbReference type="Proteomes" id="UP000028878">
    <property type="component" value="Unassembled WGS sequence"/>
</dbReference>
<proteinExistence type="predicted"/>
<reference evidence="3" key="1">
    <citation type="submission" date="2014-02" db="EMBL/GenBank/DDBJ databases">
        <authorList>
            <person name="Gan H."/>
        </authorList>
    </citation>
    <scope>NUCLEOTIDE SEQUENCE [LARGE SCALE GENOMIC DNA]</scope>
    <source>
        <strain evidence="3">S1</strain>
    </source>
</reference>
<organism evidence="2 3">
    <name type="scientific">Hydrogenophaga intermedia</name>
    <dbReference type="NCBI Taxonomy" id="65786"/>
    <lineage>
        <taxon>Bacteria</taxon>
        <taxon>Pseudomonadati</taxon>
        <taxon>Pseudomonadota</taxon>
        <taxon>Betaproteobacteria</taxon>
        <taxon>Burkholderiales</taxon>
        <taxon>Comamonadaceae</taxon>
        <taxon>Hydrogenophaga</taxon>
    </lineage>
</organism>
<keyword evidence="3" id="KW-1185">Reference proteome</keyword>
<dbReference type="PROSITE" id="PS50206">
    <property type="entry name" value="RHODANESE_3"/>
    <property type="match status" value="1"/>
</dbReference>